<evidence type="ECO:0000313" key="1">
    <source>
        <dbReference type="EMBL" id="TKR72908.1"/>
    </source>
</evidence>
<reference evidence="1 2" key="2">
    <citation type="journal article" date="2019" name="G3 (Bethesda)">
        <title>Hybrid Assembly of the Genome of the Entomopathogenic Nematode Steinernema carpocapsae Identifies the X-Chromosome.</title>
        <authorList>
            <person name="Serra L."/>
            <person name="Macchietto M."/>
            <person name="Macias-Munoz A."/>
            <person name="McGill C.J."/>
            <person name="Rodriguez I.M."/>
            <person name="Rodriguez B."/>
            <person name="Murad R."/>
            <person name="Mortazavi A."/>
        </authorList>
    </citation>
    <scope>NUCLEOTIDE SEQUENCE [LARGE SCALE GENOMIC DNA]</scope>
    <source>
        <strain evidence="1 2">ALL</strain>
    </source>
</reference>
<gene>
    <name evidence="1" type="ORF">L596_020292</name>
</gene>
<sequence>MNFYFLLFPRFNKIFIAPINNSKIVYLYPALPLAPSFKNHFFDLCEQFCLQRQCLRVMNDNGYDVSFRKNE</sequence>
<comment type="caution">
    <text evidence="1">The sequence shown here is derived from an EMBL/GenBank/DDBJ whole genome shotgun (WGS) entry which is preliminary data.</text>
</comment>
<keyword evidence="2" id="KW-1185">Reference proteome</keyword>
<organism evidence="1 2">
    <name type="scientific">Steinernema carpocapsae</name>
    <name type="common">Entomopathogenic nematode</name>
    <dbReference type="NCBI Taxonomy" id="34508"/>
    <lineage>
        <taxon>Eukaryota</taxon>
        <taxon>Metazoa</taxon>
        <taxon>Ecdysozoa</taxon>
        <taxon>Nematoda</taxon>
        <taxon>Chromadorea</taxon>
        <taxon>Rhabditida</taxon>
        <taxon>Tylenchina</taxon>
        <taxon>Panagrolaimomorpha</taxon>
        <taxon>Strongyloidoidea</taxon>
        <taxon>Steinernematidae</taxon>
        <taxon>Steinernema</taxon>
    </lineage>
</organism>
<dbReference type="AlphaFoldDB" id="A0A4U5MTA8"/>
<reference evidence="1 2" key="1">
    <citation type="journal article" date="2015" name="Genome Biol.">
        <title>Comparative genomics of Steinernema reveals deeply conserved gene regulatory networks.</title>
        <authorList>
            <person name="Dillman A.R."/>
            <person name="Macchietto M."/>
            <person name="Porter C.F."/>
            <person name="Rogers A."/>
            <person name="Williams B."/>
            <person name="Antoshechkin I."/>
            <person name="Lee M.M."/>
            <person name="Goodwin Z."/>
            <person name="Lu X."/>
            <person name="Lewis E.E."/>
            <person name="Goodrich-Blair H."/>
            <person name="Stock S.P."/>
            <person name="Adams B.J."/>
            <person name="Sternberg P.W."/>
            <person name="Mortazavi A."/>
        </authorList>
    </citation>
    <scope>NUCLEOTIDE SEQUENCE [LARGE SCALE GENOMIC DNA]</scope>
    <source>
        <strain evidence="1 2">ALL</strain>
    </source>
</reference>
<name>A0A4U5MTA8_STECR</name>
<dbReference type="Proteomes" id="UP000298663">
    <property type="component" value="Unassembled WGS sequence"/>
</dbReference>
<dbReference type="EMBL" id="AZBU02000006">
    <property type="protein sequence ID" value="TKR72908.1"/>
    <property type="molecule type" value="Genomic_DNA"/>
</dbReference>
<protein>
    <submittedName>
        <fullName evidence="1">Uncharacterized protein</fullName>
    </submittedName>
</protein>
<evidence type="ECO:0000313" key="2">
    <source>
        <dbReference type="Proteomes" id="UP000298663"/>
    </source>
</evidence>
<proteinExistence type="predicted"/>
<accession>A0A4U5MTA8</accession>